<proteinExistence type="inferred from homology"/>
<comment type="caution">
    <text evidence="12">The sequence shown here is derived from an EMBL/GenBank/DDBJ whole genome shotgun (WGS) entry which is preliminary data.</text>
</comment>
<comment type="similarity">
    <text evidence="9">Belongs to the LigK/PcmE family.</text>
</comment>
<protein>
    <recommendedName>
        <fullName evidence="4">4-hydroxy-4-methyl-2-oxoglutarate aldolase</fullName>
        <ecNumber evidence="4">4.1.3.17</ecNumber>
    </recommendedName>
</protein>
<evidence type="ECO:0000313" key="13">
    <source>
        <dbReference type="Proteomes" id="UP001156690"/>
    </source>
</evidence>
<evidence type="ECO:0000256" key="2">
    <source>
        <dbReference type="ARBA" id="ARBA00001946"/>
    </source>
</evidence>
<comment type="cofactor">
    <cofactor evidence="2 10">
        <name>Mg(2+)</name>
        <dbReference type="ChEBI" id="CHEBI:18420"/>
    </cofactor>
</comment>
<dbReference type="Proteomes" id="UP001156690">
    <property type="component" value="Unassembled WGS sequence"/>
</dbReference>
<name>A0AAV5NWP4_9VIBR</name>
<dbReference type="GO" id="GO:0072329">
    <property type="term" value="P:monocarboxylic acid catabolic process"/>
    <property type="evidence" value="ECO:0007669"/>
    <property type="project" value="UniProtKB-ARBA"/>
</dbReference>
<keyword evidence="7" id="KW-0456">Lyase</keyword>
<dbReference type="EMBL" id="BSNX01000063">
    <property type="protein sequence ID" value="GLQ74744.1"/>
    <property type="molecule type" value="Genomic_DNA"/>
</dbReference>
<sequence length="235" mass="25212">MTHLIQGVAVRNINRANRKTIEALGQCGAATVHEAQERIGHLSSELRPIYRGARISGSAVTILAQPGDNWMVHVAIELCEPGDILVIGTTSSSGDGYFGDLLATSAQARGVKGLIIDAGVRDVRDLEEMDFPVWSRAVSIKGTVKNTLGSVNVPIVCGGQMVMPGDVVVADDDGVCVVPQQLAETTLEAAQQREANEEEKRQKLASGVLGLDMYNMRPKLEAAGFRYLDSLEDLK</sequence>
<comment type="catalytic activity">
    <reaction evidence="8">
        <text>2-hydroxy-4-oxobutane-1,2,4-tricarboxylate = oxaloacetate + pyruvate</text>
        <dbReference type="Rhea" id="RHEA:28935"/>
        <dbReference type="ChEBI" id="CHEBI:15361"/>
        <dbReference type="ChEBI" id="CHEBI:16452"/>
        <dbReference type="ChEBI" id="CHEBI:58075"/>
        <dbReference type="EC" id="4.1.3.17"/>
    </reaction>
</comment>
<dbReference type="CDD" id="cd16841">
    <property type="entry name" value="RraA_family"/>
    <property type="match status" value="1"/>
</dbReference>
<feature type="binding site" evidence="10">
    <location>
        <begin position="99"/>
        <end position="102"/>
    </location>
    <ligand>
        <name>substrate</name>
    </ligand>
</feature>
<accession>A0AAV5NWP4</accession>
<dbReference type="Pfam" id="PF03737">
    <property type="entry name" value="RraA-like"/>
    <property type="match status" value="1"/>
</dbReference>
<dbReference type="GO" id="GO:0046872">
    <property type="term" value="F:metal ion binding"/>
    <property type="evidence" value="ECO:0007669"/>
    <property type="project" value="UniProtKB-KW"/>
</dbReference>
<evidence type="ECO:0000256" key="1">
    <source>
        <dbReference type="ARBA" id="ARBA00001342"/>
    </source>
</evidence>
<evidence type="ECO:0000256" key="6">
    <source>
        <dbReference type="ARBA" id="ARBA00022842"/>
    </source>
</evidence>
<evidence type="ECO:0000313" key="12">
    <source>
        <dbReference type="EMBL" id="GLQ74744.1"/>
    </source>
</evidence>
<reference evidence="13" key="1">
    <citation type="journal article" date="2019" name="Int. J. Syst. Evol. Microbiol.">
        <title>The Global Catalogue of Microorganisms (GCM) 10K type strain sequencing project: providing services to taxonomists for standard genome sequencing and annotation.</title>
        <authorList>
            <consortium name="The Broad Institute Genomics Platform"/>
            <consortium name="The Broad Institute Genome Sequencing Center for Infectious Disease"/>
            <person name="Wu L."/>
            <person name="Ma J."/>
        </authorList>
    </citation>
    <scope>NUCLEOTIDE SEQUENCE [LARGE SCALE GENOMIC DNA]</scope>
    <source>
        <strain evidence="13">NBRC 15640</strain>
    </source>
</reference>
<dbReference type="InterPro" id="IPR036704">
    <property type="entry name" value="RraA/RraA-like_sf"/>
</dbReference>
<gene>
    <name evidence="12" type="ORF">GCM10007932_41060</name>
</gene>
<dbReference type="PANTHER" id="PTHR33254:SF16">
    <property type="entry name" value="BLR3842 PROTEIN"/>
    <property type="match status" value="1"/>
</dbReference>
<dbReference type="InterPro" id="IPR014165">
    <property type="entry name" value="LigK_PcmE"/>
</dbReference>
<dbReference type="EC" id="4.1.3.17" evidence="4"/>
<evidence type="ECO:0000256" key="9">
    <source>
        <dbReference type="ARBA" id="ARBA00061585"/>
    </source>
</evidence>
<feature type="binding site" evidence="10">
    <location>
        <position position="122"/>
    </location>
    <ligand>
        <name>Mg(2+)</name>
        <dbReference type="ChEBI" id="CHEBI:18420"/>
    </ligand>
</feature>
<feature type="coiled-coil region" evidence="11">
    <location>
        <begin position="180"/>
        <end position="207"/>
    </location>
</feature>
<keyword evidence="11" id="KW-0175">Coiled coil</keyword>
<dbReference type="NCBIfam" id="NF006731">
    <property type="entry name" value="PRK09262.1"/>
    <property type="match status" value="1"/>
</dbReference>
<evidence type="ECO:0000256" key="8">
    <source>
        <dbReference type="ARBA" id="ARBA00051467"/>
    </source>
</evidence>
<dbReference type="GO" id="GO:0019336">
    <property type="term" value="P:phenol-containing compound catabolic process"/>
    <property type="evidence" value="ECO:0007669"/>
    <property type="project" value="UniProtKB-ARBA"/>
</dbReference>
<dbReference type="RefSeq" id="WP_126606281.1">
    <property type="nucleotide sequence ID" value="NZ_AP025144.1"/>
</dbReference>
<comment type="subunit">
    <text evidence="3">Homohexamer.</text>
</comment>
<dbReference type="Gene3D" id="3.50.30.40">
    <property type="entry name" value="Ribonuclease E inhibitor RraA/RraA-like"/>
    <property type="match status" value="1"/>
</dbReference>
<dbReference type="GO" id="GO:0047443">
    <property type="term" value="F:4-hydroxy-4-methyl-2-oxoglutarate aldolase activity"/>
    <property type="evidence" value="ECO:0007669"/>
    <property type="project" value="UniProtKB-EC"/>
</dbReference>
<evidence type="ECO:0000256" key="11">
    <source>
        <dbReference type="SAM" id="Coils"/>
    </source>
</evidence>
<evidence type="ECO:0000256" key="3">
    <source>
        <dbReference type="ARBA" id="ARBA00011643"/>
    </source>
</evidence>
<dbReference type="PANTHER" id="PTHR33254">
    <property type="entry name" value="4-HYDROXY-4-METHYL-2-OXOGLUTARATE ALDOLASE 3-RELATED"/>
    <property type="match status" value="1"/>
</dbReference>
<comment type="catalytic activity">
    <reaction evidence="1">
        <text>4-hydroxy-4-methyl-2-oxoglutarate = 2 pyruvate</text>
        <dbReference type="Rhea" id="RHEA:22748"/>
        <dbReference type="ChEBI" id="CHEBI:15361"/>
        <dbReference type="ChEBI" id="CHEBI:58276"/>
        <dbReference type="EC" id="4.1.3.17"/>
    </reaction>
</comment>
<organism evidence="12 13">
    <name type="scientific">Vibrio penaeicida</name>
    <dbReference type="NCBI Taxonomy" id="104609"/>
    <lineage>
        <taxon>Bacteria</taxon>
        <taxon>Pseudomonadati</taxon>
        <taxon>Pseudomonadota</taxon>
        <taxon>Gammaproteobacteria</taxon>
        <taxon>Vibrionales</taxon>
        <taxon>Vibrionaceae</taxon>
        <taxon>Vibrio</taxon>
    </lineage>
</organism>
<feature type="binding site" evidence="10">
    <location>
        <position position="121"/>
    </location>
    <ligand>
        <name>substrate</name>
    </ligand>
</feature>
<keyword evidence="13" id="KW-1185">Reference proteome</keyword>
<dbReference type="SUPFAM" id="SSF89562">
    <property type="entry name" value="RraA-like"/>
    <property type="match status" value="1"/>
</dbReference>
<evidence type="ECO:0000256" key="10">
    <source>
        <dbReference type="PIRSR" id="PIRSR605493-1"/>
    </source>
</evidence>
<dbReference type="AlphaFoldDB" id="A0AAV5NWP4"/>
<dbReference type="GO" id="GO:0042537">
    <property type="term" value="P:benzene-containing compound metabolic process"/>
    <property type="evidence" value="ECO:0007669"/>
    <property type="project" value="UniProtKB-ARBA"/>
</dbReference>
<dbReference type="NCBIfam" id="TIGR02798">
    <property type="entry name" value="ligK_PcmE"/>
    <property type="match status" value="1"/>
</dbReference>
<dbReference type="InterPro" id="IPR005493">
    <property type="entry name" value="RraA/RraA-like"/>
</dbReference>
<dbReference type="FunFam" id="3.50.30.40:FF:000002">
    <property type="entry name" value="4-carboxy-4-hydroxy-2-oxoadipate aldolase/oxaloacetate decarboxylase"/>
    <property type="match status" value="1"/>
</dbReference>
<evidence type="ECO:0000256" key="4">
    <source>
        <dbReference type="ARBA" id="ARBA00012213"/>
    </source>
</evidence>
<evidence type="ECO:0000256" key="5">
    <source>
        <dbReference type="ARBA" id="ARBA00022723"/>
    </source>
</evidence>
<keyword evidence="5 10" id="KW-0479">Metal-binding</keyword>
<evidence type="ECO:0000256" key="7">
    <source>
        <dbReference type="ARBA" id="ARBA00023239"/>
    </source>
</evidence>
<keyword evidence="6 10" id="KW-0460">Magnesium</keyword>